<organism evidence="2 3">
    <name type="scientific">Rhizodiscina lignyota</name>
    <dbReference type="NCBI Taxonomy" id="1504668"/>
    <lineage>
        <taxon>Eukaryota</taxon>
        <taxon>Fungi</taxon>
        <taxon>Dikarya</taxon>
        <taxon>Ascomycota</taxon>
        <taxon>Pezizomycotina</taxon>
        <taxon>Dothideomycetes</taxon>
        <taxon>Pleosporomycetidae</taxon>
        <taxon>Aulographales</taxon>
        <taxon>Rhizodiscinaceae</taxon>
        <taxon>Rhizodiscina</taxon>
    </lineage>
</organism>
<proteinExistence type="predicted"/>
<dbReference type="AlphaFoldDB" id="A0A9P4I7H3"/>
<accession>A0A9P4I7H3</accession>
<dbReference type="SUPFAM" id="SSF51735">
    <property type="entry name" value="NAD(P)-binding Rossmann-fold domains"/>
    <property type="match status" value="1"/>
</dbReference>
<gene>
    <name evidence="2" type="ORF">NA57DRAFT_42574</name>
</gene>
<keyword evidence="1" id="KW-0560">Oxidoreductase</keyword>
<dbReference type="GO" id="GO:0016491">
    <property type="term" value="F:oxidoreductase activity"/>
    <property type="evidence" value="ECO:0007669"/>
    <property type="project" value="UniProtKB-KW"/>
</dbReference>
<dbReference type="InterPro" id="IPR002347">
    <property type="entry name" value="SDR_fam"/>
</dbReference>
<sequence>MSASFNLGAPKESAGSLFLRSQFYASVQWPPSDTNLEGKVAIVTGSTGGLGLEASRQLLSFGLSGLIMAVRSTTKGEEAAAKFRAQYPRANIQVWPLEMESYDSIQAIVRRAETELPRLDIAILNAAMQTATFSIVRSTGHEKYIQVNYLSTMLLAILLLPVLKAKSPPGMPGRLTIVSSGTARGATITELKDAPILPAFDGKSRPWNPFSRYAISKLLAHLFVIDLVRYVSADDVIVNLVDPGLVKNTDLQRGAPLPLAAFFYCLKTIFGRRLPVGASTYVDAAVVKGKETHGCYVADWKISSFAAFVYTSDGEAIREQLWKETMVEFEFVGVESILSMLKK</sequence>
<dbReference type="InterPro" id="IPR036291">
    <property type="entry name" value="NAD(P)-bd_dom_sf"/>
</dbReference>
<dbReference type="PANTHER" id="PTHR43157">
    <property type="entry name" value="PHOSPHATIDYLINOSITOL-GLYCAN BIOSYNTHESIS CLASS F PROTEIN-RELATED"/>
    <property type="match status" value="1"/>
</dbReference>
<dbReference type="Gene3D" id="3.40.50.720">
    <property type="entry name" value="NAD(P)-binding Rossmann-like Domain"/>
    <property type="match status" value="1"/>
</dbReference>
<dbReference type="EMBL" id="ML978129">
    <property type="protein sequence ID" value="KAF2096425.1"/>
    <property type="molecule type" value="Genomic_DNA"/>
</dbReference>
<dbReference type="PANTHER" id="PTHR43157:SF35">
    <property type="entry name" value="DEHYDROGENASE_REDUCTASE FAMILY PROTEIN, PUTATIVE-RELATED"/>
    <property type="match status" value="1"/>
</dbReference>
<evidence type="ECO:0000313" key="2">
    <source>
        <dbReference type="EMBL" id="KAF2096425.1"/>
    </source>
</evidence>
<comment type="caution">
    <text evidence="2">The sequence shown here is derived from an EMBL/GenBank/DDBJ whole genome shotgun (WGS) entry which is preliminary data.</text>
</comment>
<reference evidence="2" key="1">
    <citation type="journal article" date="2020" name="Stud. Mycol.">
        <title>101 Dothideomycetes genomes: a test case for predicting lifestyles and emergence of pathogens.</title>
        <authorList>
            <person name="Haridas S."/>
            <person name="Albert R."/>
            <person name="Binder M."/>
            <person name="Bloem J."/>
            <person name="Labutti K."/>
            <person name="Salamov A."/>
            <person name="Andreopoulos B."/>
            <person name="Baker S."/>
            <person name="Barry K."/>
            <person name="Bills G."/>
            <person name="Bluhm B."/>
            <person name="Cannon C."/>
            <person name="Castanera R."/>
            <person name="Culley D."/>
            <person name="Daum C."/>
            <person name="Ezra D."/>
            <person name="Gonzalez J."/>
            <person name="Henrissat B."/>
            <person name="Kuo A."/>
            <person name="Liang C."/>
            <person name="Lipzen A."/>
            <person name="Lutzoni F."/>
            <person name="Magnuson J."/>
            <person name="Mondo S."/>
            <person name="Nolan M."/>
            <person name="Ohm R."/>
            <person name="Pangilinan J."/>
            <person name="Park H.-J."/>
            <person name="Ramirez L."/>
            <person name="Alfaro M."/>
            <person name="Sun H."/>
            <person name="Tritt A."/>
            <person name="Yoshinaga Y."/>
            <person name="Zwiers L.-H."/>
            <person name="Turgeon B."/>
            <person name="Goodwin S."/>
            <person name="Spatafora J."/>
            <person name="Crous P."/>
            <person name="Grigoriev I."/>
        </authorList>
    </citation>
    <scope>NUCLEOTIDE SEQUENCE</scope>
    <source>
        <strain evidence="2">CBS 133067</strain>
    </source>
</reference>
<dbReference type="PRINTS" id="PR00081">
    <property type="entry name" value="GDHRDH"/>
</dbReference>
<name>A0A9P4I7H3_9PEZI</name>
<dbReference type="Pfam" id="PF00106">
    <property type="entry name" value="adh_short"/>
    <property type="match status" value="1"/>
</dbReference>
<protein>
    <submittedName>
        <fullName evidence="2">NAD(P)-binding protein</fullName>
    </submittedName>
</protein>
<keyword evidence="3" id="KW-1185">Reference proteome</keyword>
<dbReference type="Proteomes" id="UP000799772">
    <property type="component" value="Unassembled WGS sequence"/>
</dbReference>
<evidence type="ECO:0000313" key="3">
    <source>
        <dbReference type="Proteomes" id="UP000799772"/>
    </source>
</evidence>
<evidence type="ECO:0000256" key="1">
    <source>
        <dbReference type="ARBA" id="ARBA00023002"/>
    </source>
</evidence>
<dbReference type="OrthoDB" id="542013at2759"/>